<evidence type="ECO:0000256" key="4">
    <source>
        <dbReference type="ARBA" id="ARBA00022694"/>
    </source>
</evidence>
<dbReference type="Gene3D" id="3.40.50.150">
    <property type="entry name" value="Vaccinia Virus protein VP39"/>
    <property type="match status" value="1"/>
</dbReference>
<feature type="binding site" evidence="5">
    <location>
        <position position="124"/>
    </location>
    <ligand>
        <name>S-adenosyl-L-methionine</name>
        <dbReference type="ChEBI" id="CHEBI:59789"/>
    </ligand>
</feature>
<dbReference type="GO" id="GO:0030488">
    <property type="term" value="P:tRNA methylation"/>
    <property type="evidence" value="ECO:0007669"/>
    <property type="project" value="InterPro"/>
</dbReference>
<keyword evidence="1" id="KW-0489">Methyltransferase</keyword>
<keyword evidence="2 7" id="KW-0808">Transferase</keyword>
<dbReference type="PIRSF" id="PIRSF017269">
    <property type="entry name" value="GCD14"/>
    <property type="match status" value="1"/>
</dbReference>
<dbReference type="InterPro" id="IPR014816">
    <property type="entry name" value="tRNA_MeTrfase_Gcd14"/>
</dbReference>
<proteinExistence type="predicted"/>
<reference evidence="7 8" key="1">
    <citation type="submission" date="2014-09" db="EMBL/GenBank/DDBJ databases">
        <title>Draft genome sequence of an obligately methylotrophic methanogen, Methanococcoides methylutens, isolated from marine sediment.</title>
        <authorList>
            <person name="Guan Y."/>
            <person name="Ngugi D.K."/>
            <person name="Blom J."/>
            <person name="Ali S."/>
            <person name="Ferry J.G."/>
            <person name="Stingl U."/>
        </authorList>
    </citation>
    <scope>NUCLEOTIDE SEQUENCE [LARGE SCALE GENOMIC DNA]</scope>
    <source>
        <strain evidence="7 8">DSM 2657</strain>
    </source>
</reference>
<evidence type="ECO:0000256" key="1">
    <source>
        <dbReference type="ARBA" id="ARBA00022603"/>
    </source>
</evidence>
<evidence type="ECO:0000256" key="3">
    <source>
        <dbReference type="ARBA" id="ARBA00022691"/>
    </source>
</evidence>
<dbReference type="GO" id="GO:0160107">
    <property type="term" value="F:tRNA (adenine(58)-N1)-methyltransferase activity"/>
    <property type="evidence" value="ECO:0007669"/>
    <property type="project" value="InterPro"/>
</dbReference>
<dbReference type="RefSeq" id="WP_048193655.1">
    <property type="nucleotide sequence ID" value="NZ_CAAGSM010000002.1"/>
</dbReference>
<dbReference type="InterPro" id="IPR049470">
    <property type="entry name" value="TRM61_C"/>
</dbReference>
<gene>
    <name evidence="7" type="ORF">LI82_04290</name>
</gene>
<dbReference type="PANTHER" id="PTHR12133">
    <property type="entry name" value="TRNA (ADENINE(58)-N(1))-METHYLTRANSFERASE"/>
    <property type="match status" value="1"/>
</dbReference>
<dbReference type="PANTHER" id="PTHR12133:SF1">
    <property type="entry name" value="TRNA (ADENINE(58)-N(1))-METHYLTRANSFERASE, MITOCHONDRIAL"/>
    <property type="match status" value="1"/>
</dbReference>
<feature type="binding site" evidence="5">
    <location>
        <position position="169"/>
    </location>
    <ligand>
        <name>S-adenosyl-L-methionine</name>
        <dbReference type="ChEBI" id="CHEBI:59789"/>
    </ligand>
</feature>
<dbReference type="Proteomes" id="UP000029859">
    <property type="component" value="Unassembled WGS sequence"/>
</dbReference>
<comment type="caution">
    <text evidence="7">The sequence shown here is derived from an EMBL/GenBank/DDBJ whole genome shotgun (WGS) entry which is preliminary data.</text>
</comment>
<protein>
    <submittedName>
        <fullName evidence="7">SAM-dependent methlyltransferase</fullName>
    </submittedName>
</protein>
<keyword evidence="8" id="KW-1185">Reference proteome</keyword>
<dbReference type="Pfam" id="PF08704">
    <property type="entry name" value="GCD14"/>
    <property type="match status" value="1"/>
</dbReference>
<organism evidence="7 8">
    <name type="scientific">Methanococcoides methylutens</name>
    <dbReference type="NCBI Taxonomy" id="2226"/>
    <lineage>
        <taxon>Archaea</taxon>
        <taxon>Methanobacteriati</taxon>
        <taxon>Methanobacteriota</taxon>
        <taxon>Stenosarchaea group</taxon>
        <taxon>Methanomicrobia</taxon>
        <taxon>Methanosarcinales</taxon>
        <taxon>Methanosarcinaceae</taxon>
        <taxon>Methanococcoides</taxon>
    </lineage>
</organism>
<dbReference type="GO" id="GO:0031515">
    <property type="term" value="C:tRNA (m1A) methyltransferase complex"/>
    <property type="evidence" value="ECO:0007669"/>
    <property type="project" value="InterPro"/>
</dbReference>
<accession>A0A099T505</accession>
<sequence>MKLGEVVLLKTSHRGKIREFITSVSDEKFHTDFGMIEMSELLEKDAGDTVVSHMGQEFVIQLPRMPDFFRHAKRTGAPIMPKDIGMILGYTGINKNDVVLDAGTGSGILAMYLGSIAKRVLSFEIREDFVDVARENIRRAGLENVEVRCGNIVDEAGELDEKFNAVILDTIDSASVVPHVPSILAPGGFLVTYSPFLEQTSQIRKAIDEADFFEVRTIECIERAMSFSDRGTRPSTSRVGHTGYITIARM</sequence>
<evidence type="ECO:0000259" key="6">
    <source>
        <dbReference type="Pfam" id="PF08704"/>
    </source>
</evidence>
<evidence type="ECO:0000256" key="2">
    <source>
        <dbReference type="ARBA" id="ARBA00022679"/>
    </source>
</evidence>
<dbReference type="AlphaFoldDB" id="A0A099T505"/>
<dbReference type="InterPro" id="IPR029063">
    <property type="entry name" value="SAM-dependent_MTases_sf"/>
</dbReference>
<evidence type="ECO:0000313" key="8">
    <source>
        <dbReference type="Proteomes" id="UP000029859"/>
    </source>
</evidence>
<dbReference type="Gene3D" id="3.10.330.20">
    <property type="match status" value="1"/>
</dbReference>
<evidence type="ECO:0000313" key="7">
    <source>
        <dbReference type="EMBL" id="KGK99243.1"/>
    </source>
</evidence>
<feature type="domain" description="tRNA (adenine(58)-N(1))-methyltransferase catalytic subunit TRM61 C-terminal" evidence="6">
    <location>
        <begin position="80"/>
        <end position="225"/>
    </location>
</feature>
<dbReference type="OrthoDB" id="30774at2157"/>
<feature type="binding site" evidence="5">
    <location>
        <begin position="106"/>
        <end position="109"/>
    </location>
    <ligand>
        <name>S-adenosyl-L-methionine</name>
        <dbReference type="ChEBI" id="CHEBI:59789"/>
    </ligand>
</feature>
<dbReference type="SUPFAM" id="SSF53335">
    <property type="entry name" value="S-adenosyl-L-methionine-dependent methyltransferases"/>
    <property type="match status" value="1"/>
</dbReference>
<dbReference type="CDD" id="cd02440">
    <property type="entry name" value="AdoMet_MTases"/>
    <property type="match status" value="1"/>
</dbReference>
<dbReference type="EMBL" id="JRHO01000009">
    <property type="protein sequence ID" value="KGK99243.1"/>
    <property type="molecule type" value="Genomic_DNA"/>
</dbReference>
<keyword evidence="4" id="KW-0819">tRNA processing</keyword>
<dbReference type="FunFam" id="3.10.330.20:FF:000003">
    <property type="entry name" value="tRNA (Adenine(58)-N(1))-methyltransferase, mitochondrial isoform X1"/>
    <property type="match status" value="1"/>
</dbReference>
<dbReference type="PROSITE" id="PS51620">
    <property type="entry name" value="SAM_TRM61"/>
    <property type="match status" value="1"/>
</dbReference>
<keyword evidence="3 5" id="KW-0949">S-adenosyl-L-methionine</keyword>
<name>A0A099T505_METMT</name>
<evidence type="ECO:0000256" key="5">
    <source>
        <dbReference type="PIRSR" id="PIRSR017269-1"/>
    </source>
</evidence>